<feature type="compositionally biased region" description="Low complexity" evidence="1">
    <location>
        <begin position="204"/>
        <end position="220"/>
    </location>
</feature>
<evidence type="ECO:0000313" key="4">
    <source>
        <dbReference type="Proteomes" id="UP000770661"/>
    </source>
</evidence>
<feature type="region of interest" description="Disordered" evidence="1">
    <location>
        <begin position="195"/>
        <end position="230"/>
    </location>
</feature>
<dbReference type="GO" id="GO:0005634">
    <property type="term" value="C:nucleus"/>
    <property type="evidence" value="ECO:0007669"/>
    <property type="project" value="TreeGrafter"/>
</dbReference>
<evidence type="ECO:0000256" key="1">
    <source>
        <dbReference type="SAM" id="MobiDB-lite"/>
    </source>
</evidence>
<dbReference type="SUPFAM" id="SSF82199">
    <property type="entry name" value="SET domain"/>
    <property type="match status" value="1"/>
</dbReference>
<dbReference type="AlphaFoldDB" id="A0A8J5CTM0"/>
<dbReference type="PANTHER" id="PTHR46167:SF1">
    <property type="entry name" value="N-LYSINE METHYLTRANSFERASE KMT5A"/>
    <property type="match status" value="1"/>
</dbReference>
<dbReference type="Gene3D" id="2.170.270.10">
    <property type="entry name" value="SET domain"/>
    <property type="match status" value="1"/>
</dbReference>
<feature type="compositionally biased region" description="Basic residues" evidence="1">
    <location>
        <begin position="1"/>
        <end position="30"/>
    </location>
</feature>
<dbReference type="EMBL" id="JACEEZ010011171">
    <property type="protein sequence ID" value="KAG0721429.1"/>
    <property type="molecule type" value="Genomic_DNA"/>
</dbReference>
<comment type="caution">
    <text evidence="3">The sequence shown here is derived from an EMBL/GenBank/DDBJ whole genome shotgun (WGS) entry which is preliminary data.</text>
</comment>
<dbReference type="OrthoDB" id="5560686at2759"/>
<dbReference type="Pfam" id="PF00856">
    <property type="entry name" value="SET"/>
    <property type="match status" value="1"/>
</dbReference>
<dbReference type="GO" id="GO:0032259">
    <property type="term" value="P:methylation"/>
    <property type="evidence" value="ECO:0007669"/>
    <property type="project" value="UniProtKB-KW"/>
</dbReference>
<gene>
    <name evidence="3" type="primary">kmt5a</name>
    <name evidence="3" type="ORF">GWK47_006359</name>
</gene>
<dbReference type="InterPro" id="IPR046341">
    <property type="entry name" value="SET_dom_sf"/>
</dbReference>
<proteinExistence type="predicted"/>
<organism evidence="3 4">
    <name type="scientific">Chionoecetes opilio</name>
    <name type="common">Atlantic snow crab</name>
    <name type="synonym">Cancer opilio</name>
    <dbReference type="NCBI Taxonomy" id="41210"/>
    <lineage>
        <taxon>Eukaryota</taxon>
        <taxon>Metazoa</taxon>
        <taxon>Ecdysozoa</taxon>
        <taxon>Arthropoda</taxon>
        <taxon>Crustacea</taxon>
        <taxon>Multicrustacea</taxon>
        <taxon>Malacostraca</taxon>
        <taxon>Eumalacostraca</taxon>
        <taxon>Eucarida</taxon>
        <taxon>Decapoda</taxon>
        <taxon>Pleocyemata</taxon>
        <taxon>Brachyura</taxon>
        <taxon>Eubrachyura</taxon>
        <taxon>Majoidea</taxon>
        <taxon>Majidae</taxon>
        <taxon>Chionoecetes</taxon>
    </lineage>
</organism>
<keyword evidence="3" id="KW-0808">Transferase</keyword>
<dbReference type="InterPro" id="IPR051760">
    <property type="entry name" value="KMT5A"/>
</dbReference>
<keyword evidence="4" id="KW-1185">Reference proteome</keyword>
<dbReference type="GO" id="GO:0042799">
    <property type="term" value="F:histone H4K20 methyltransferase activity"/>
    <property type="evidence" value="ECO:0007669"/>
    <property type="project" value="TreeGrafter"/>
</dbReference>
<evidence type="ECO:0000259" key="2">
    <source>
        <dbReference type="Pfam" id="PF00856"/>
    </source>
</evidence>
<keyword evidence="3" id="KW-0489">Methyltransferase</keyword>
<dbReference type="GO" id="GO:0043516">
    <property type="term" value="P:regulation of DNA damage response, signal transduction by p53 class mediator"/>
    <property type="evidence" value="ECO:0007669"/>
    <property type="project" value="TreeGrafter"/>
</dbReference>
<reference evidence="3" key="1">
    <citation type="submission" date="2020-07" db="EMBL/GenBank/DDBJ databases">
        <title>The High-quality genome of the commercially important snow crab, Chionoecetes opilio.</title>
        <authorList>
            <person name="Jeong J.-H."/>
            <person name="Ryu S."/>
        </authorList>
    </citation>
    <scope>NUCLEOTIDE SEQUENCE</scope>
    <source>
        <strain evidence="3">MADBK_172401_WGS</strain>
        <tissue evidence="3">Digestive gland</tissue>
    </source>
</reference>
<feature type="region of interest" description="Disordered" evidence="1">
    <location>
        <begin position="1"/>
        <end position="50"/>
    </location>
</feature>
<name>A0A8J5CTM0_CHIOP</name>
<feature type="domain" description="SET" evidence="2">
    <location>
        <begin position="368"/>
        <end position="426"/>
    </location>
</feature>
<evidence type="ECO:0000313" key="3">
    <source>
        <dbReference type="EMBL" id="KAG0721429.1"/>
    </source>
</evidence>
<dbReference type="Proteomes" id="UP000770661">
    <property type="component" value="Unassembled WGS sequence"/>
</dbReference>
<sequence length="434" mass="47414">MVSHNHTQRNTHRRSRTRRKMVKGKRRTNRNSKDENAVVGPLDGPKGPKDCRLETRLVNGALVGSKMASLGATHSENKITSYFSPSRSPPVADDAETEDATILEGECGKDPELSNAQLTRPYPPSAPVPSAVMNGIGGTEQTTSPPNAALKRTVCTRSQALKELQLQSSTAALSNGVTPSSSSTSPPQCAISIATPCTTPDMPTPLSTPATPTSSTSLGTDDCSSPHTGPPTPHKIQAFNEEKLRLDSPLSPSTALSKLKLSLTPKKLKFNDDKTTKARRKIATQNTTRVTLQSKTEKVSKGNTVTAMSNGDAKPALRNTQMTTFFPIRRSERKPKTTLLQERQKEIEERICSGKEEDLTVKDFGAKGRGVVTTRKFKKGEYVVEYIGDLIDVREAKQRESRYAQDSTKGCYNYYFTFQNQQYCVSGVGFDSLL</sequence>
<dbReference type="GO" id="GO:0005700">
    <property type="term" value="C:polytene chromosome"/>
    <property type="evidence" value="ECO:0007669"/>
    <property type="project" value="TreeGrafter"/>
</dbReference>
<dbReference type="PANTHER" id="PTHR46167">
    <property type="entry name" value="N-LYSINE METHYLTRANSFERASE KMT5A"/>
    <property type="match status" value="1"/>
</dbReference>
<dbReference type="InterPro" id="IPR001214">
    <property type="entry name" value="SET_dom"/>
</dbReference>
<protein>
    <submittedName>
        <fullName evidence="3">N-lysine methyltransferase KMT5A</fullName>
    </submittedName>
</protein>
<accession>A0A8J5CTM0</accession>
<dbReference type="GO" id="GO:0006357">
    <property type="term" value="P:regulation of transcription by RNA polymerase II"/>
    <property type="evidence" value="ECO:0007669"/>
    <property type="project" value="TreeGrafter"/>
</dbReference>